<dbReference type="InterPro" id="IPR027981">
    <property type="entry name" value="DUF4446"/>
</dbReference>
<evidence type="ECO:0000313" key="2">
    <source>
        <dbReference type="EMBL" id="OIO33291.1"/>
    </source>
</evidence>
<dbReference type="Proteomes" id="UP000183206">
    <property type="component" value="Unassembled WGS sequence"/>
</dbReference>
<evidence type="ECO:0000313" key="3">
    <source>
        <dbReference type="Proteomes" id="UP000183206"/>
    </source>
</evidence>
<keyword evidence="1" id="KW-0812">Transmembrane</keyword>
<dbReference type="STRING" id="1805282.AUJ44_00690"/>
<organism evidence="2 3">
    <name type="scientific">Candidatus Nomurabacteria bacterium CG1_02_47_685</name>
    <dbReference type="NCBI Taxonomy" id="1805282"/>
    <lineage>
        <taxon>Bacteria</taxon>
        <taxon>Candidatus Nomuraibacteriota</taxon>
    </lineage>
</organism>
<gene>
    <name evidence="2" type="ORF">AUJ44_00690</name>
</gene>
<dbReference type="Pfam" id="PF14584">
    <property type="entry name" value="DUF4446"/>
    <property type="match status" value="1"/>
</dbReference>
<comment type="caution">
    <text evidence="2">The sequence shown here is derived from an EMBL/GenBank/DDBJ whole genome shotgun (WGS) entry which is preliminary data.</text>
</comment>
<keyword evidence="1" id="KW-0472">Membrane</keyword>
<protein>
    <recommendedName>
        <fullName evidence="4">DUF4446 domain-containing protein</fullName>
    </recommendedName>
</protein>
<dbReference type="EMBL" id="MNVO01000013">
    <property type="protein sequence ID" value="OIO33291.1"/>
    <property type="molecule type" value="Genomic_DNA"/>
</dbReference>
<dbReference type="AlphaFoldDB" id="A0A1J4VB58"/>
<reference evidence="2 3" key="1">
    <citation type="journal article" date="2016" name="Environ. Microbiol.">
        <title>Genomic resolution of a cold subsurface aquifer community provides metabolic insights for novel microbes adapted to high CO concentrations.</title>
        <authorList>
            <person name="Probst A.J."/>
            <person name="Castelle C.J."/>
            <person name="Singh A."/>
            <person name="Brown C.T."/>
            <person name="Anantharaman K."/>
            <person name="Sharon I."/>
            <person name="Hug L.A."/>
            <person name="Burstein D."/>
            <person name="Emerson J.B."/>
            <person name="Thomas B.C."/>
            <person name="Banfield J.F."/>
        </authorList>
    </citation>
    <scope>NUCLEOTIDE SEQUENCE [LARGE SCALE GENOMIC DNA]</scope>
    <source>
        <strain evidence="2">CG1_02_47_685</strain>
    </source>
</reference>
<proteinExistence type="predicted"/>
<accession>A0A1J4VB58</accession>
<sequence length="152" mass="17205">MIIETNTLLYIFIPATVILAFLVIRLELKMRKFLSGKNGRNLEGMIHGLAGEVRRLDAFRENTERWTEAANAKIHRSVQAIETERFNPFKGQGGNQSFATAFLDEGGNGVIISSLHSRDRISVFAKPIKEYTSEYELSKEEAYVLKRAHVCS</sequence>
<feature type="transmembrane region" description="Helical" evidence="1">
    <location>
        <begin position="6"/>
        <end position="24"/>
    </location>
</feature>
<name>A0A1J4VB58_9BACT</name>
<evidence type="ECO:0008006" key="4">
    <source>
        <dbReference type="Google" id="ProtNLM"/>
    </source>
</evidence>
<keyword evidence="1" id="KW-1133">Transmembrane helix</keyword>
<evidence type="ECO:0000256" key="1">
    <source>
        <dbReference type="SAM" id="Phobius"/>
    </source>
</evidence>